<protein>
    <recommendedName>
        <fullName evidence="6">FAD-dependent oxidoreductase</fullName>
    </recommendedName>
</protein>
<sequence length="103" mass="11320">VTGVWGEHFWLEPEKPFDIPYRCLIPKDIDNLLVAGRSISTDHIAHGAIRAQPNCMSLGEAAGTAAALSVNLKVRPRELDIETLQGKLMEHGVELFVRDSGTK</sequence>
<keyword evidence="3" id="KW-0408">Iron</keyword>
<name>X1K378_9ZZZZ</name>
<keyword evidence="1" id="KW-0479">Metal-binding</keyword>
<feature type="non-terminal residue" evidence="5">
    <location>
        <position position="1"/>
    </location>
</feature>
<dbReference type="GO" id="GO:0046872">
    <property type="term" value="F:metal ion binding"/>
    <property type="evidence" value="ECO:0007669"/>
    <property type="project" value="UniProtKB-KW"/>
</dbReference>
<organism evidence="5">
    <name type="scientific">marine sediment metagenome</name>
    <dbReference type="NCBI Taxonomy" id="412755"/>
    <lineage>
        <taxon>unclassified sequences</taxon>
        <taxon>metagenomes</taxon>
        <taxon>ecological metagenomes</taxon>
    </lineage>
</organism>
<evidence type="ECO:0000256" key="1">
    <source>
        <dbReference type="ARBA" id="ARBA00022723"/>
    </source>
</evidence>
<reference evidence="5" key="1">
    <citation type="journal article" date="2014" name="Front. Microbiol.">
        <title>High frequency of phylogenetically diverse reductive dehalogenase-homologous genes in deep subseafloor sedimentary metagenomes.</title>
        <authorList>
            <person name="Kawai M."/>
            <person name="Futagami T."/>
            <person name="Toyoda A."/>
            <person name="Takaki Y."/>
            <person name="Nishi S."/>
            <person name="Hori S."/>
            <person name="Arai W."/>
            <person name="Tsubouchi T."/>
            <person name="Morono Y."/>
            <person name="Uchiyama I."/>
            <person name="Ito T."/>
            <person name="Fujiyama A."/>
            <person name="Inagaki F."/>
            <person name="Takami H."/>
        </authorList>
    </citation>
    <scope>NUCLEOTIDE SEQUENCE</scope>
    <source>
        <strain evidence="5">Expedition CK06-06</strain>
    </source>
</reference>
<evidence type="ECO:0008006" key="6">
    <source>
        <dbReference type="Google" id="ProtNLM"/>
    </source>
</evidence>
<evidence type="ECO:0000256" key="2">
    <source>
        <dbReference type="ARBA" id="ARBA00023002"/>
    </source>
</evidence>
<dbReference type="GO" id="GO:0051536">
    <property type="term" value="F:iron-sulfur cluster binding"/>
    <property type="evidence" value="ECO:0007669"/>
    <property type="project" value="UniProtKB-KW"/>
</dbReference>
<dbReference type="PANTHER" id="PTHR43498:SF1">
    <property type="entry name" value="COB--COM HETERODISULFIDE REDUCTASE IRON-SULFUR SUBUNIT A"/>
    <property type="match status" value="1"/>
</dbReference>
<accession>X1K378</accession>
<gene>
    <name evidence="5" type="ORF">S06H3_05128</name>
</gene>
<proteinExistence type="predicted"/>
<comment type="caution">
    <text evidence="5">The sequence shown here is derived from an EMBL/GenBank/DDBJ whole genome shotgun (WGS) entry which is preliminary data.</text>
</comment>
<keyword evidence="4" id="KW-0411">Iron-sulfur</keyword>
<dbReference type="GO" id="GO:0016491">
    <property type="term" value="F:oxidoreductase activity"/>
    <property type="evidence" value="ECO:0007669"/>
    <property type="project" value="UniProtKB-KW"/>
</dbReference>
<dbReference type="Pfam" id="PF12831">
    <property type="entry name" value="FAD_oxidored"/>
    <property type="match status" value="1"/>
</dbReference>
<dbReference type="AlphaFoldDB" id="X1K378"/>
<evidence type="ECO:0000313" key="5">
    <source>
        <dbReference type="EMBL" id="GAI00978.1"/>
    </source>
</evidence>
<keyword evidence="2" id="KW-0560">Oxidoreductase</keyword>
<evidence type="ECO:0000256" key="4">
    <source>
        <dbReference type="ARBA" id="ARBA00023014"/>
    </source>
</evidence>
<dbReference type="EMBL" id="BARV01001871">
    <property type="protein sequence ID" value="GAI00978.1"/>
    <property type="molecule type" value="Genomic_DNA"/>
</dbReference>
<evidence type="ECO:0000256" key="3">
    <source>
        <dbReference type="ARBA" id="ARBA00023004"/>
    </source>
</evidence>
<dbReference type="InterPro" id="IPR039650">
    <property type="entry name" value="HdrA-like"/>
</dbReference>
<dbReference type="PANTHER" id="PTHR43498">
    <property type="entry name" value="FERREDOXIN:COB-COM HETERODISULFIDE REDUCTASE SUBUNIT A"/>
    <property type="match status" value="1"/>
</dbReference>